<dbReference type="EMBL" id="MNAO01000344">
    <property type="protein sequence ID" value="OHV15110.1"/>
    <property type="molecule type" value="Genomic_DNA"/>
</dbReference>
<comment type="caution">
    <text evidence="1">The sequence shown here is derived from an EMBL/GenBank/DDBJ whole genome shotgun (WGS) entry which is preliminary data.</text>
</comment>
<dbReference type="AlphaFoldDB" id="A0A1S1P0D6"/>
<proteinExistence type="predicted"/>
<gene>
    <name evidence="1" type="ORF">BK022_21455</name>
</gene>
<protein>
    <submittedName>
        <fullName evidence="1">Uncharacterized protein</fullName>
    </submittedName>
</protein>
<dbReference type="Proteomes" id="UP000180215">
    <property type="component" value="Unassembled WGS sequence"/>
</dbReference>
<name>A0A1S1P0D6_METEX</name>
<reference evidence="1 2" key="1">
    <citation type="submission" date="2016-10" db="EMBL/GenBank/DDBJ databases">
        <title>Draft genome sequence of Methylobacterium extorquens CP3, a seed endophyte of Crotalaria pumila with plant growth-promoting and metal tolerance properties.</title>
        <authorList>
            <person name="Sanchez-Lopez A.S."/>
            <person name="Van Hamme J.D."/>
            <person name="Thijs S."/>
            <person name="Mcammond B.M."/>
            <person name="Stevens V."/>
            <person name="Gonzalez-Chavez M.D.C."/>
            <person name="Vangronsveld J."/>
        </authorList>
    </citation>
    <scope>NUCLEOTIDE SEQUENCE [LARGE SCALE GENOMIC DNA]</scope>
    <source>
        <strain evidence="1 2">CP3</strain>
    </source>
</reference>
<sequence length="94" mass="9485">MRPRLAGEAVAVGGLQRDAGRLAADDQDGGALEASGRDRLLALVGQEDVDGLALGDELDVELAGVRHPAAVLAGGLVGAHGRRGEQAGDQGHSR</sequence>
<evidence type="ECO:0000313" key="2">
    <source>
        <dbReference type="Proteomes" id="UP000180215"/>
    </source>
</evidence>
<evidence type="ECO:0000313" key="1">
    <source>
        <dbReference type="EMBL" id="OHV15110.1"/>
    </source>
</evidence>
<organism evidence="1 2">
    <name type="scientific">Methylorubrum extorquens</name>
    <name type="common">Methylobacterium dichloromethanicum</name>
    <name type="synonym">Methylobacterium extorquens</name>
    <dbReference type="NCBI Taxonomy" id="408"/>
    <lineage>
        <taxon>Bacteria</taxon>
        <taxon>Pseudomonadati</taxon>
        <taxon>Pseudomonadota</taxon>
        <taxon>Alphaproteobacteria</taxon>
        <taxon>Hyphomicrobiales</taxon>
        <taxon>Methylobacteriaceae</taxon>
        <taxon>Methylorubrum</taxon>
    </lineage>
</organism>
<accession>A0A1S1P0D6</accession>